<feature type="transmembrane region" description="Helical" evidence="17">
    <location>
        <begin position="358"/>
        <end position="378"/>
    </location>
</feature>
<keyword evidence="8 17" id="KW-0812">Transmembrane</keyword>
<comment type="catalytic activity">
    <reaction evidence="1">
        <text>ATP + protein L-histidine = ADP + protein N-phospho-L-histidine.</text>
        <dbReference type="EC" id="2.7.13.3"/>
    </reaction>
</comment>
<feature type="domain" description="Histidine kinase" evidence="18">
    <location>
        <begin position="458"/>
        <end position="683"/>
    </location>
</feature>
<evidence type="ECO:0000256" key="12">
    <source>
        <dbReference type="ARBA" id="ARBA00023012"/>
    </source>
</evidence>
<dbReference type="SMART" id="SM00388">
    <property type="entry name" value="HisKA"/>
    <property type="match status" value="1"/>
</dbReference>
<evidence type="ECO:0000259" key="18">
    <source>
        <dbReference type="PROSITE" id="PS50109"/>
    </source>
</evidence>
<accession>A0ABT8T9Q5</accession>
<dbReference type="CDD" id="cd17546">
    <property type="entry name" value="REC_hyHK_CKI1_RcsC-like"/>
    <property type="match status" value="1"/>
</dbReference>
<evidence type="ECO:0000256" key="8">
    <source>
        <dbReference type="ARBA" id="ARBA00022692"/>
    </source>
</evidence>
<comment type="caution">
    <text evidence="21">The sequence shown here is derived from an EMBL/GenBank/DDBJ whole genome shotgun (WGS) entry which is preliminary data.</text>
</comment>
<dbReference type="EC" id="2.7.13.3" evidence="3"/>
<evidence type="ECO:0000256" key="3">
    <source>
        <dbReference type="ARBA" id="ARBA00012438"/>
    </source>
</evidence>
<dbReference type="SUPFAM" id="SSF47226">
    <property type="entry name" value="Histidine-containing phosphotransfer domain, HPT domain"/>
    <property type="match status" value="1"/>
</dbReference>
<keyword evidence="4" id="KW-1003">Cell membrane</keyword>
<comment type="subcellular location">
    <subcellularLocation>
        <location evidence="2">Cell inner membrane</location>
        <topology evidence="2">Multi-pass membrane protein</topology>
    </subcellularLocation>
</comment>
<keyword evidence="16" id="KW-0175">Coiled coil</keyword>
<organism evidence="21 22">
    <name type="scientific">Gilvimarinus algae</name>
    <dbReference type="NCBI Taxonomy" id="3058037"/>
    <lineage>
        <taxon>Bacteria</taxon>
        <taxon>Pseudomonadati</taxon>
        <taxon>Pseudomonadota</taxon>
        <taxon>Gammaproteobacteria</taxon>
        <taxon>Cellvibrionales</taxon>
        <taxon>Cellvibrionaceae</taxon>
        <taxon>Gilvimarinus</taxon>
    </lineage>
</organism>
<dbReference type="SUPFAM" id="SSF55874">
    <property type="entry name" value="ATPase domain of HSP90 chaperone/DNA topoisomerase II/histidine kinase"/>
    <property type="match status" value="1"/>
</dbReference>
<feature type="domain" description="HPt" evidence="20">
    <location>
        <begin position="860"/>
        <end position="947"/>
    </location>
</feature>
<dbReference type="Proteomes" id="UP001168380">
    <property type="component" value="Unassembled WGS sequence"/>
</dbReference>
<feature type="transmembrane region" description="Helical" evidence="17">
    <location>
        <begin position="238"/>
        <end position="262"/>
    </location>
</feature>
<evidence type="ECO:0000256" key="5">
    <source>
        <dbReference type="ARBA" id="ARBA00022519"/>
    </source>
</evidence>
<feature type="domain" description="Response regulatory" evidence="19">
    <location>
        <begin position="707"/>
        <end position="823"/>
    </location>
</feature>
<dbReference type="SUPFAM" id="SSF47384">
    <property type="entry name" value="Homodimeric domain of signal transducing histidine kinase"/>
    <property type="match status" value="1"/>
</dbReference>
<evidence type="ECO:0000256" key="17">
    <source>
        <dbReference type="SAM" id="Phobius"/>
    </source>
</evidence>
<dbReference type="PROSITE" id="PS50110">
    <property type="entry name" value="RESPONSE_REGULATORY"/>
    <property type="match status" value="1"/>
</dbReference>
<name>A0ABT8T9Q5_9GAMM</name>
<feature type="coiled-coil region" evidence="16">
    <location>
        <begin position="421"/>
        <end position="451"/>
    </location>
</feature>
<dbReference type="Pfam" id="PF00512">
    <property type="entry name" value="HisKA"/>
    <property type="match status" value="1"/>
</dbReference>
<dbReference type="Pfam" id="PF02518">
    <property type="entry name" value="HATPase_c"/>
    <property type="match status" value="1"/>
</dbReference>
<keyword evidence="12" id="KW-0902">Two-component regulatory system</keyword>
<evidence type="ECO:0000256" key="6">
    <source>
        <dbReference type="ARBA" id="ARBA00022553"/>
    </source>
</evidence>
<keyword evidence="6 15" id="KW-0597">Phosphoprotein</keyword>
<dbReference type="InterPro" id="IPR036641">
    <property type="entry name" value="HPT_dom_sf"/>
</dbReference>
<feature type="transmembrane region" description="Helical" evidence="17">
    <location>
        <begin position="305"/>
        <end position="325"/>
    </location>
</feature>
<keyword evidence="9" id="KW-0418">Kinase</keyword>
<dbReference type="InterPro" id="IPR036890">
    <property type="entry name" value="HATPase_C_sf"/>
</dbReference>
<keyword evidence="5" id="KW-0997">Cell inner membrane</keyword>
<feature type="modified residue" description="4-aspartylphosphate" evidence="15">
    <location>
        <position position="756"/>
    </location>
</feature>
<reference evidence="21" key="1">
    <citation type="submission" date="2023-07" db="EMBL/GenBank/DDBJ databases">
        <title>Gilvimarinus algae sp. nov., isolated from the surface of Kelp.</title>
        <authorList>
            <person name="Sun Y.Y."/>
            <person name="Gong Y."/>
            <person name="Du Z.J."/>
        </authorList>
    </citation>
    <scope>NUCLEOTIDE SEQUENCE</scope>
    <source>
        <strain evidence="21">SDUM040014</strain>
    </source>
</reference>
<dbReference type="InterPro" id="IPR003661">
    <property type="entry name" value="HisK_dim/P_dom"/>
</dbReference>
<dbReference type="PROSITE" id="PS50109">
    <property type="entry name" value="HIS_KIN"/>
    <property type="match status" value="1"/>
</dbReference>
<dbReference type="Pfam" id="PF00072">
    <property type="entry name" value="Response_reg"/>
    <property type="match status" value="1"/>
</dbReference>
<dbReference type="SUPFAM" id="SSF49785">
    <property type="entry name" value="Galactose-binding domain-like"/>
    <property type="match status" value="1"/>
</dbReference>
<gene>
    <name evidence="21" type="ORF">QWI16_00740</name>
</gene>
<dbReference type="Gene3D" id="1.20.120.160">
    <property type="entry name" value="HPT domain"/>
    <property type="match status" value="1"/>
</dbReference>
<dbReference type="PROSITE" id="PS50894">
    <property type="entry name" value="HPT"/>
    <property type="match status" value="1"/>
</dbReference>
<evidence type="ECO:0000256" key="16">
    <source>
        <dbReference type="SAM" id="Coils"/>
    </source>
</evidence>
<feature type="transmembrane region" description="Helical" evidence="17">
    <location>
        <begin position="274"/>
        <end position="293"/>
    </location>
</feature>
<dbReference type="RefSeq" id="WP_302710798.1">
    <property type="nucleotide sequence ID" value="NZ_JAULRT010000031.1"/>
</dbReference>
<evidence type="ECO:0000256" key="14">
    <source>
        <dbReference type="PROSITE-ProRule" id="PRU00110"/>
    </source>
</evidence>
<dbReference type="InterPro" id="IPR001789">
    <property type="entry name" value="Sig_transdc_resp-reg_receiver"/>
</dbReference>
<evidence type="ECO:0000256" key="11">
    <source>
        <dbReference type="ARBA" id="ARBA00022989"/>
    </source>
</evidence>
<evidence type="ECO:0000256" key="10">
    <source>
        <dbReference type="ARBA" id="ARBA00022840"/>
    </source>
</evidence>
<evidence type="ECO:0000259" key="20">
    <source>
        <dbReference type="PROSITE" id="PS50894"/>
    </source>
</evidence>
<evidence type="ECO:0000256" key="15">
    <source>
        <dbReference type="PROSITE-ProRule" id="PRU00169"/>
    </source>
</evidence>
<dbReference type="InterPro" id="IPR008207">
    <property type="entry name" value="Sig_transdc_His_kin_Hpt_dom"/>
</dbReference>
<evidence type="ECO:0000259" key="19">
    <source>
        <dbReference type="PROSITE" id="PS50110"/>
    </source>
</evidence>
<dbReference type="SMART" id="SM00448">
    <property type="entry name" value="REC"/>
    <property type="match status" value="1"/>
</dbReference>
<dbReference type="PRINTS" id="PR00344">
    <property type="entry name" value="BCTRLSENSOR"/>
</dbReference>
<dbReference type="EMBL" id="JAULRT010000031">
    <property type="protein sequence ID" value="MDO3380676.1"/>
    <property type="molecule type" value="Genomic_DNA"/>
</dbReference>
<dbReference type="Pfam" id="PF07695">
    <property type="entry name" value="7TMR-DISM_7TM"/>
    <property type="match status" value="1"/>
</dbReference>
<evidence type="ECO:0000256" key="7">
    <source>
        <dbReference type="ARBA" id="ARBA00022679"/>
    </source>
</evidence>
<dbReference type="InterPro" id="IPR008979">
    <property type="entry name" value="Galactose-bd-like_sf"/>
</dbReference>
<keyword evidence="11 17" id="KW-1133">Transmembrane helix</keyword>
<keyword evidence="10 21" id="KW-0067">ATP-binding</keyword>
<evidence type="ECO:0000313" key="22">
    <source>
        <dbReference type="Proteomes" id="UP001168380"/>
    </source>
</evidence>
<keyword evidence="10 21" id="KW-0547">Nucleotide-binding</keyword>
<feature type="transmembrane region" description="Helical" evidence="17">
    <location>
        <begin position="390"/>
        <end position="412"/>
    </location>
</feature>
<keyword evidence="7" id="KW-0808">Transferase</keyword>
<dbReference type="InterPro" id="IPR003594">
    <property type="entry name" value="HATPase_dom"/>
</dbReference>
<keyword evidence="22" id="KW-1185">Reference proteome</keyword>
<dbReference type="SUPFAM" id="SSF52172">
    <property type="entry name" value="CheY-like"/>
    <property type="match status" value="1"/>
</dbReference>
<evidence type="ECO:0000256" key="4">
    <source>
        <dbReference type="ARBA" id="ARBA00022475"/>
    </source>
</evidence>
<dbReference type="Pfam" id="PF01627">
    <property type="entry name" value="Hpt"/>
    <property type="match status" value="1"/>
</dbReference>
<dbReference type="InterPro" id="IPR011006">
    <property type="entry name" value="CheY-like_superfamily"/>
</dbReference>
<dbReference type="Gene3D" id="3.30.565.10">
    <property type="entry name" value="Histidine kinase-like ATPase, C-terminal domain"/>
    <property type="match status" value="1"/>
</dbReference>
<dbReference type="Gene3D" id="3.40.50.2300">
    <property type="match status" value="1"/>
</dbReference>
<dbReference type="SMART" id="SM00387">
    <property type="entry name" value="HATPase_c"/>
    <property type="match status" value="1"/>
</dbReference>
<feature type="transmembrane region" description="Helical" evidence="17">
    <location>
        <begin position="207"/>
        <end position="226"/>
    </location>
</feature>
<proteinExistence type="predicted"/>
<protein>
    <recommendedName>
        <fullName evidence="3">histidine kinase</fullName>
        <ecNumber evidence="3">2.7.13.3</ecNumber>
    </recommendedName>
</protein>
<dbReference type="InterPro" id="IPR036097">
    <property type="entry name" value="HisK_dim/P_sf"/>
</dbReference>
<feature type="transmembrane region" description="Helical" evidence="17">
    <location>
        <begin position="331"/>
        <end position="351"/>
    </location>
</feature>
<evidence type="ECO:0000256" key="13">
    <source>
        <dbReference type="ARBA" id="ARBA00023136"/>
    </source>
</evidence>
<evidence type="ECO:0000256" key="1">
    <source>
        <dbReference type="ARBA" id="ARBA00000085"/>
    </source>
</evidence>
<sequence>MRELINRLFSPMVLAILALIALIVYTVWQQHAAQVTSAPEVSDGKVQVPAGHADKLALKGYWRFYWQELLAPEQLHGDYQLAWLPARWNQPLKGGEPLPGNGYATYVADIYFEEPPKGLGLRLPTLYRSAKLWANGEPLVSVGRPGTSLEEEVPRDEIKLVRLGDDIGHHLQLVVQVSSFHHVDGGIHHPIVIDRWEQLVSAEKWRVLRGIFLMSSTLTLAIYLLVMWGNAHAGREYLYLGLGLFWYSVRIFGTEKLIYYLFPDFSVLWLMRAEYYGMFLCIPAYMLFIQALYPRDIHYWVIRGFWYAGVAASVITTLVGTRWFSMLRDPFEALCVVYFVYFIGCLILIVWRRRPWSALVSFLGGVIALLFVNEVLYYREVVSVHLTPWVYVFVALTSIIFLGQRLNALLSIESEQKSYLQKAVDQRTQELQKRLEELDEARRHALELAQKRSEFMAVLSHEIRTPLSGMLGAMRLIGRSNTGDKQLIGHAIEAGESLLTVVNDSLDVSRRSSLGKSPGGRIHVERLFRSVTELMAITAAEKGLALELDLDSGAKGDVWIQSDPQKIRQIVTNLLHNAIKFTDLGEVDLKVSLSQWRSSISAEKGRHASLTLEVTDTGIGIDEQDQTSVFEEYVQVGGGGGAAGAGLGLAITRTLVEEMGGSIELQSTPGIGSSFTVVLPVVVVEPEAMGPDAVRAATPVEPVKGLRVLVVEDDQVNRTIVVQLLETDEHAVSATEHPLKALQYLQGYPYQLCLFDIRLPDMDGIELLERARALVGGRGPLFVALTANTSEGDVARYRAAGFDYVIEKPVDKAHLRFVLARALTGKVSSDIFFLHNDMATGPGQLLVDRRLWQNIVEDLGTEKARQLLSDAQDSLQQSLTELEVALGKGNLRDISECAHKIKSASKSVGMVSVATIAHHIESDPSRAFSALANLGNMVETSFEQLRA</sequence>
<dbReference type="CDD" id="cd00082">
    <property type="entry name" value="HisKA"/>
    <property type="match status" value="1"/>
</dbReference>
<dbReference type="GO" id="GO:0005524">
    <property type="term" value="F:ATP binding"/>
    <property type="evidence" value="ECO:0007669"/>
    <property type="project" value="UniProtKB-KW"/>
</dbReference>
<dbReference type="InterPro" id="IPR005467">
    <property type="entry name" value="His_kinase_dom"/>
</dbReference>
<evidence type="ECO:0000256" key="9">
    <source>
        <dbReference type="ARBA" id="ARBA00022777"/>
    </source>
</evidence>
<dbReference type="InterPro" id="IPR011623">
    <property type="entry name" value="7TMR_DISM_rcpt_extracell_dom1"/>
</dbReference>
<dbReference type="InterPro" id="IPR004358">
    <property type="entry name" value="Sig_transdc_His_kin-like_C"/>
</dbReference>
<keyword evidence="13 17" id="KW-0472">Membrane</keyword>
<dbReference type="PANTHER" id="PTHR43047">
    <property type="entry name" value="TWO-COMPONENT HISTIDINE PROTEIN KINASE"/>
    <property type="match status" value="1"/>
</dbReference>
<feature type="modified residue" description="Phosphohistidine" evidence="14">
    <location>
        <position position="899"/>
    </location>
</feature>
<evidence type="ECO:0000313" key="21">
    <source>
        <dbReference type="EMBL" id="MDO3380676.1"/>
    </source>
</evidence>
<dbReference type="Gene3D" id="1.10.287.130">
    <property type="match status" value="1"/>
</dbReference>
<evidence type="ECO:0000256" key="2">
    <source>
        <dbReference type="ARBA" id="ARBA00004429"/>
    </source>
</evidence>